<dbReference type="PANTHER" id="PTHR18849:SF0">
    <property type="entry name" value="CILIA- AND FLAGELLA-ASSOCIATED PROTEIN 410-RELATED"/>
    <property type="match status" value="1"/>
</dbReference>
<name>A0A9D5DJ57_9CRYT</name>
<evidence type="ECO:0000313" key="3">
    <source>
        <dbReference type="EMBL" id="KAJ1612390.1"/>
    </source>
</evidence>
<dbReference type="PANTHER" id="PTHR18849">
    <property type="entry name" value="LEUCINE RICH REPEAT PROTEIN"/>
    <property type="match status" value="1"/>
</dbReference>
<dbReference type="AlphaFoldDB" id="A0A9D5DJ57"/>
<keyword evidence="1" id="KW-0433">Leucine-rich repeat</keyword>
<dbReference type="InterPro" id="IPR001611">
    <property type="entry name" value="Leu-rich_rpt"/>
</dbReference>
<proteinExistence type="predicted"/>
<dbReference type="Proteomes" id="UP001067231">
    <property type="component" value="Unassembled WGS sequence"/>
</dbReference>
<evidence type="ECO:0000256" key="2">
    <source>
        <dbReference type="ARBA" id="ARBA00022737"/>
    </source>
</evidence>
<organism evidence="3">
    <name type="scientific">Cryptosporidium canis</name>
    <dbReference type="NCBI Taxonomy" id="195482"/>
    <lineage>
        <taxon>Eukaryota</taxon>
        <taxon>Sar</taxon>
        <taxon>Alveolata</taxon>
        <taxon>Apicomplexa</taxon>
        <taxon>Conoidasida</taxon>
        <taxon>Coccidia</taxon>
        <taxon>Eucoccidiorida</taxon>
        <taxon>Eimeriorina</taxon>
        <taxon>Cryptosporidiidae</taxon>
        <taxon>Cryptosporidium</taxon>
    </lineage>
</organism>
<dbReference type="InterPro" id="IPR032675">
    <property type="entry name" value="LRR_dom_sf"/>
</dbReference>
<keyword evidence="2" id="KW-0677">Repeat</keyword>
<dbReference type="Gene3D" id="3.80.10.10">
    <property type="entry name" value="Ribonuclease Inhibitor"/>
    <property type="match status" value="2"/>
</dbReference>
<accession>A0A9D5DJ57</accession>
<comment type="caution">
    <text evidence="3">The sequence shown here is derived from an EMBL/GenBank/DDBJ whole genome shotgun (WGS) entry which is preliminary data.</text>
</comment>
<dbReference type="OrthoDB" id="409725at2759"/>
<dbReference type="PROSITE" id="PS51450">
    <property type="entry name" value="LRR"/>
    <property type="match status" value="1"/>
</dbReference>
<sequence>MLSPTLSANDKKLEFIDTNQKSSGIYFQEAIRDRYLSDEEAEYFVGLKKAEEYCKKISTLSLEGMGISACICKKYMDMSEYFENSSFSYDKICSLCLDNNLLNDWNSLFCILSHLPKLEYLTINGNQFKETNCPTKHRFDNIKVLSMSKTFVEFEYLMTLLGKDSIFPNVNYLNISSNNYKHISIKCVNFTVQKLDLSLNMLSDWEMMKCALTRMPGLNSLNISDNCLMKLPILRLCTSVDMEFPRIVELNLDNCGITELGTIIYLRKAFPNLEHFSIRKNDVLESNIIDMRSIIISLIPNIKTFNKSIISKQDITSYQRYYISQYTVHKNGILKEVDPNGDILCEFVMINDLIVDKDLTPKYPDSPKNEKYLDDQNK</sequence>
<protein>
    <submittedName>
        <fullName evidence="3">LRR repeats protein</fullName>
    </submittedName>
</protein>
<dbReference type="EMBL" id="JAPCXC010000007">
    <property type="protein sequence ID" value="KAJ1612390.1"/>
    <property type="molecule type" value="Genomic_DNA"/>
</dbReference>
<evidence type="ECO:0000256" key="1">
    <source>
        <dbReference type="ARBA" id="ARBA00022614"/>
    </source>
</evidence>
<gene>
    <name evidence="3" type="ORF">OJ253_637</name>
</gene>
<reference evidence="3" key="1">
    <citation type="submission" date="2022-10" db="EMBL/GenBank/DDBJ databases">
        <title>Adaptive evolution leads to modifications in subtelomeric GC content in a zoonotic Cryptosporidium species.</title>
        <authorList>
            <person name="Li J."/>
            <person name="Feng Y."/>
            <person name="Xiao L."/>
        </authorList>
    </citation>
    <scope>NUCLEOTIDE SEQUENCE</scope>
    <source>
        <strain evidence="3">33844</strain>
    </source>
</reference>
<dbReference type="SUPFAM" id="SSF52047">
    <property type="entry name" value="RNI-like"/>
    <property type="match status" value="1"/>
</dbReference>